<comment type="caution">
    <text evidence="1">The sequence shown here is derived from an EMBL/GenBank/DDBJ whole genome shotgun (WGS) entry which is preliminary data.</text>
</comment>
<name>A0A174QYT2_9FIRM</name>
<accession>A0A174QYT2</accession>
<protein>
    <submittedName>
        <fullName evidence="1">Uncharacterized protein</fullName>
    </submittedName>
</protein>
<sequence length="104" mass="12779">MKYKEFLEYLEKNLDGYQTFMRKALEYQTRKNAKRQKKDRWNEEKIEKAAYEMWKKSMENLYNNLKKEIKSDLSFSWTSYIEKHEILETVNESISELDFSEEVA</sequence>
<proteinExistence type="predicted"/>
<evidence type="ECO:0000313" key="2">
    <source>
        <dbReference type="Proteomes" id="UP001055091"/>
    </source>
</evidence>
<dbReference type="RefSeq" id="WP_055649933.1">
    <property type="nucleotide sequence ID" value="NZ_BQNJ01000001.1"/>
</dbReference>
<evidence type="ECO:0000313" key="1">
    <source>
        <dbReference type="EMBL" id="GKH02105.1"/>
    </source>
</evidence>
<dbReference type="Proteomes" id="UP001055091">
    <property type="component" value="Unassembled WGS sequence"/>
</dbReference>
<dbReference type="AlphaFoldDB" id="A0A174QYT2"/>
<organism evidence="1 2">
    <name type="scientific">Hungatella hathewayi</name>
    <dbReference type="NCBI Taxonomy" id="154046"/>
    <lineage>
        <taxon>Bacteria</taxon>
        <taxon>Bacillati</taxon>
        <taxon>Bacillota</taxon>
        <taxon>Clostridia</taxon>
        <taxon>Lachnospirales</taxon>
        <taxon>Lachnospiraceae</taxon>
        <taxon>Hungatella</taxon>
    </lineage>
</organism>
<reference evidence="1" key="1">
    <citation type="submission" date="2022-01" db="EMBL/GenBank/DDBJ databases">
        <title>Novel bile acid biosynthetic pathways are enriched in the microbiome of centenarians.</title>
        <authorList>
            <person name="Sato Y."/>
            <person name="Atarashi K."/>
            <person name="Plichta R.D."/>
            <person name="Arai Y."/>
            <person name="Sasajima S."/>
            <person name="Kearney M.S."/>
            <person name="Suda W."/>
            <person name="Takeshita K."/>
            <person name="Sasaki T."/>
            <person name="Okamoto S."/>
            <person name="Skelly N.A."/>
            <person name="Okamura Y."/>
            <person name="Vlamakis H."/>
            <person name="Li Y."/>
            <person name="Tanoue T."/>
            <person name="Takei H."/>
            <person name="Nittono H."/>
            <person name="Narushima S."/>
            <person name="Irie J."/>
            <person name="Itoh H."/>
            <person name="Moriya K."/>
            <person name="Sugiura Y."/>
            <person name="Suematsu M."/>
            <person name="Moritoki N."/>
            <person name="Shibata S."/>
            <person name="Littman R.D."/>
            <person name="Fischbach A.M."/>
            <person name="Uwamino Y."/>
            <person name="Inoue T."/>
            <person name="Honda A."/>
            <person name="Hattori M."/>
            <person name="Murai T."/>
            <person name="Xavier J.R."/>
            <person name="Hirose N."/>
            <person name="Honda K."/>
        </authorList>
    </citation>
    <scope>NUCLEOTIDE SEQUENCE</scope>
    <source>
        <strain evidence="1">CE91-St55</strain>
    </source>
</reference>
<gene>
    <name evidence="1" type="ORF">CE91St55_40860</name>
</gene>
<dbReference type="EMBL" id="BQNJ01000001">
    <property type="protein sequence ID" value="GKH02105.1"/>
    <property type="molecule type" value="Genomic_DNA"/>
</dbReference>